<name>A0ABT1Q5F5_9ACTN</name>
<feature type="region of interest" description="Disordered" evidence="2">
    <location>
        <begin position="48"/>
        <end position="72"/>
    </location>
</feature>
<protein>
    <submittedName>
        <fullName evidence="3">Class F sortase</fullName>
    </submittedName>
</protein>
<dbReference type="InterPro" id="IPR023365">
    <property type="entry name" value="Sortase_dom-sf"/>
</dbReference>
<organism evidence="3 4">
    <name type="scientific">Streptomyces humicola</name>
    <dbReference type="NCBI Taxonomy" id="2953240"/>
    <lineage>
        <taxon>Bacteria</taxon>
        <taxon>Bacillati</taxon>
        <taxon>Actinomycetota</taxon>
        <taxon>Actinomycetes</taxon>
        <taxon>Kitasatosporales</taxon>
        <taxon>Streptomycetaceae</taxon>
        <taxon>Streptomyces</taxon>
    </lineage>
</organism>
<comment type="caution">
    <text evidence="3">The sequence shown here is derived from an EMBL/GenBank/DDBJ whole genome shotgun (WGS) entry which is preliminary data.</text>
</comment>
<dbReference type="SUPFAM" id="SSF63817">
    <property type="entry name" value="Sortase"/>
    <property type="match status" value="1"/>
</dbReference>
<gene>
    <name evidence="3" type="ORF">NGB36_32480</name>
</gene>
<evidence type="ECO:0000313" key="4">
    <source>
        <dbReference type="Proteomes" id="UP001057702"/>
    </source>
</evidence>
<proteinExistence type="predicted"/>
<evidence type="ECO:0000256" key="2">
    <source>
        <dbReference type="SAM" id="MobiDB-lite"/>
    </source>
</evidence>
<evidence type="ECO:0000256" key="1">
    <source>
        <dbReference type="ARBA" id="ARBA00022801"/>
    </source>
</evidence>
<keyword evidence="1" id="KW-0378">Hydrolase</keyword>
<dbReference type="InterPro" id="IPR042001">
    <property type="entry name" value="Sortase_F"/>
</dbReference>
<reference evidence="3" key="1">
    <citation type="submission" date="2022-06" db="EMBL/GenBank/DDBJ databases">
        <title>Draft genome sequence of Streptomyces sp. RB6PN25 isolated from peat swamp forest in Thailand.</title>
        <authorList>
            <person name="Duangmal K."/>
            <person name="Klaysubun C."/>
        </authorList>
    </citation>
    <scope>NUCLEOTIDE SEQUENCE</scope>
    <source>
        <strain evidence="3">RB6PN25</strain>
    </source>
</reference>
<accession>A0ABT1Q5F5</accession>
<sequence>MTRHAAGPSAPRRGGCIATAVMVLMVLAGAAGLGLAYEGWRAASAQQSAVQAPPASPGPAAPSTSAPPSHRAAGGLVLPASVPVRLDIPAIGVSTPLMRLGLNADRTVQVPPIQKDSPAGWYQYSPTPGQLGPSVILGHVTVGQFGNGVFLRLAALRAGDQVEVFRSDGTEAVFQVQKVAEYPKSSFPTREVYGGIAYAGLRLITCGGSRNELTHTYPDNVVAYASLVSAKASAA</sequence>
<keyword evidence="4" id="KW-1185">Reference proteome</keyword>
<feature type="compositionally biased region" description="Low complexity" evidence="2">
    <location>
        <begin position="61"/>
        <end position="72"/>
    </location>
</feature>
<dbReference type="NCBIfam" id="NF033748">
    <property type="entry name" value="class_F_sortase"/>
    <property type="match status" value="1"/>
</dbReference>
<dbReference type="CDD" id="cd05829">
    <property type="entry name" value="Sortase_F"/>
    <property type="match status" value="1"/>
</dbReference>
<evidence type="ECO:0000313" key="3">
    <source>
        <dbReference type="EMBL" id="MCQ4085153.1"/>
    </source>
</evidence>
<dbReference type="Proteomes" id="UP001057702">
    <property type="component" value="Unassembled WGS sequence"/>
</dbReference>
<dbReference type="InterPro" id="IPR005754">
    <property type="entry name" value="Sortase"/>
</dbReference>
<dbReference type="RefSeq" id="WP_255924277.1">
    <property type="nucleotide sequence ID" value="NZ_JANFNG010000055.1"/>
</dbReference>
<dbReference type="Gene3D" id="2.40.260.10">
    <property type="entry name" value="Sortase"/>
    <property type="match status" value="1"/>
</dbReference>
<dbReference type="Pfam" id="PF04203">
    <property type="entry name" value="Sortase"/>
    <property type="match status" value="1"/>
</dbReference>
<dbReference type="EMBL" id="JANFNG010000055">
    <property type="protein sequence ID" value="MCQ4085153.1"/>
    <property type="molecule type" value="Genomic_DNA"/>
</dbReference>